<proteinExistence type="predicted"/>
<protein>
    <submittedName>
        <fullName evidence="2">Uncharacterized protein</fullName>
    </submittedName>
</protein>
<reference evidence="2 3" key="1">
    <citation type="submission" date="2024-09" db="EMBL/GenBank/DDBJ databases">
        <authorList>
            <person name="Sun Q."/>
            <person name="Mori K."/>
        </authorList>
    </citation>
    <scope>NUCLEOTIDE SEQUENCE [LARGE SCALE GENOMIC DNA]</scope>
    <source>
        <strain evidence="2 3">JCM 3331</strain>
    </source>
</reference>
<name>A0ABV5R2B4_9ACTN</name>
<dbReference type="EMBL" id="JBHMCG010000031">
    <property type="protein sequence ID" value="MFB9571988.1"/>
    <property type="molecule type" value="Genomic_DNA"/>
</dbReference>
<feature type="region of interest" description="Disordered" evidence="1">
    <location>
        <begin position="96"/>
        <end position="137"/>
    </location>
</feature>
<sequence length="199" mass="21050">MARSAPSGAHQAVPDFVTLMLAVKNGRTEEAEKALTELGAEVTRTDPTIGYIKANVPFADVDKVVALDDVLRVDADELLELEDTRVDAGNADTAVRTADAKSSGGFPAAPSAATRDDNPYMPTNETGSVDFKTKHPTYDGRGVTTGIMDTGVDPTRAALATTTTGERNRVDTVTGTDPNSPINRSQVNWALPMTLSGWT</sequence>
<dbReference type="Gene3D" id="3.40.50.200">
    <property type="entry name" value="Peptidase S8/S53 domain"/>
    <property type="match status" value="1"/>
</dbReference>
<feature type="compositionally biased region" description="Low complexity" evidence="1">
    <location>
        <begin position="100"/>
        <end position="113"/>
    </location>
</feature>
<gene>
    <name evidence="2" type="ORF">ACFFTL_06505</name>
</gene>
<keyword evidence="3" id="KW-1185">Reference proteome</keyword>
<dbReference type="InterPro" id="IPR036852">
    <property type="entry name" value="Peptidase_S8/S53_dom_sf"/>
</dbReference>
<evidence type="ECO:0000313" key="2">
    <source>
        <dbReference type="EMBL" id="MFB9571988.1"/>
    </source>
</evidence>
<dbReference type="RefSeq" id="WP_345516549.1">
    <property type="nucleotide sequence ID" value="NZ_BAAAXD010000038.1"/>
</dbReference>
<dbReference type="SUPFAM" id="SSF52743">
    <property type="entry name" value="Subtilisin-like"/>
    <property type="match status" value="1"/>
</dbReference>
<comment type="caution">
    <text evidence="2">The sequence shown here is derived from an EMBL/GenBank/DDBJ whole genome shotgun (WGS) entry which is preliminary data.</text>
</comment>
<evidence type="ECO:0000313" key="3">
    <source>
        <dbReference type="Proteomes" id="UP001589710"/>
    </source>
</evidence>
<organism evidence="2 3">
    <name type="scientific">Streptomyces yanii</name>
    <dbReference type="NCBI Taxonomy" id="78510"/>
    <lineage>
        <taxon>Bacteria</taxon>
        <taxon>Bacillati</taxon>
        <taxon>Actinomycetota</taxon>
        <taxon>Actinomycetes</taxon>
        <taxon>Kitasatosporales</taxon>
        <taxon>Streptomycetaceae</taxon>
        <taxon>Streptomyces</taxon>
    </lineage>
</organism>
<accession>A0ABV5R2B4</accession>
<dbReference type="Proteomes" id="UP001589710">
    <property type="component" value="Unassembled WGS sequence"/>
</dbReference>
<evidence type="ECO:0000256" key="1">
    <source>
        <dbReference type="SAM" id="MobiDB-lite"/>
    </source>
</evidence>
<feature type="region of interest" description="Disordered" evidence="1">
    <location>
        <begin position="162"/>
        <end position="181"/>
    </location>
</feature>